<dbReference type="SUPFAM" id="SSF48452">
    <property type="entry name" value="TPR-like"/>
    <property type="match status" value="1"/>
</dbReference>
<dbReference type="Proteomes" id="UP000663937">
    <property type="component" value="Chromosome"/>
</dbReference>
<evidence type="ECO:0000259" key="1">
    <source>
        <dbReference type="Pfam" id="PF12770"/>
    </source>
</evidence>
<dbReference type="InterPro" id="IPR024983">
    <property type="entry name" value="CHAT_dom"/>
</dbReference>
<dbReference type="AlphaFoldDB" id="A0A8A4ZGF0"/>
<name>A0A8A4ZGF0_9MICO</name>
<keyword evidence="3" id="KW-1185">Reference proteome</keyword>
<gene>
    <name evidence="2" type="ORF">J4E96_00600</name>
</gene>
<accession>A0A8A4ZGF0</accession>
<dbReference type="InterPro" id="IPR011990">
    <property type="entry name" value="TPR-like_helical_dom_sf"/>
</dbReference>
<dbReference type="Gene3D" id="1.25.40.10">
    <property type="entry name" value="Tetratricopeptide repeat domain"/>
    <property type="match status" value="2"/>
</dbReference>
<protein>
    <submittedName>
        <fullName evidence="2">CHAT domain-containing protein</fullName>
    </submittedName>
</protein>
<dbReference type="EMBL" id="CP071868">
    <property type="protein sequence ID" value="QTE29606.1"/>
    <property type="molecule type" value="Genomic_DNA"/>
</dbReference>
<dbReference type="PANTHER" id="PTHR10098">
    <property type="entry name" value="RAPSYN-RELATED"/>
    <property type="match status" value="1"/>
</dbReference>
<reference evidence="2" key="1">
    <citation type="submission" date="2021-03" db="EMBL/GenBank/DDBJ databases">
        <title>Pengzhenrongella sicca gen. nov., sp. nov., a new member of suborder Micrococcineae isolated from High-Arctic tundra soil.</title>
        <authorList>
            <person name="Peng F."/>
        </authorList>
    </citation>
    <scope>NUCLEOTIDE SEQUENCE</scope>
    <source>
        <strain evidence="2">LRZ-2</strain>
    </source>
</reference>
<dbReference type="KEGG" id="psic:J4E96_00600"/>
<organism evidence="2 3">
    <name type="scientific">Pengzhenrongella sicca</name>
    <dbReference type="NCBI Taxonomy" id="2819238"/>
    <lineage>
        <taxon>Bacteria</taxon>
        <taxon>Bacillati</taxon>
        <taxon>Actinomycetota</taxon>
        <taxon>Actinomycetes</taxon>
        <taxon>Micrococcales</taxon>
        <taxon>Pengzhenrongella</taxon>
    </lineage>
</organism>
<dbReference type="Pfam" id="PF12770">
    <property type="entry name" value="CHAT"/>
    <property type="match status" value="1"/>
</dbReference>
<evidence type="ECO:0000313" key="2">
    <source>
        <dbReference type="EMBL" id="QTE29606.1"/>
    </source>
</evidence>
<sequence length="1001" mass="104145">MVEALPGVDRHVLGRFRDAVLAGEAAALTAWAATTTAVRELLPMASADVQGAFAAGDRASARRDAPVVAALARTVGDAQTAAVAHVVCARAAFSMGDLTTTIDEYRRALTLDGTAARLRCVVHDNLGLALTRRGRDDDLDAAVREFSKAKALAATAAETAAVRGNRADALEALGWLDLAVVERRAVVSIGREQGAPRHQLAIALDNYAFALQRSGQLDDALEPLAEAAATFPAQDLADRCTNAVARQTVLAELGRTREAAAAFHEARALAREAAEAMFDPAHFRDGLARALAECPEPPAEAISWLLTGVALRAEERPDDAAAAFGRAAQLAGQAGDHLTRLRSAANAAALYADFGDSRRAVDLCRQVRGEALERGLAAPAAMATGTLATLADSGVAADSTPELALLAQSLLLDTLGRRLLGEAQLPADHFEVQVSRQRTGKLEVGMASVARAAGADDLAEHYLRESLRAALDADAPMETLNRSAGLLDLLSGAGRDRPEARDEAALIAADLERRLASGGLPAQGELVARRALAAFVGPDDPRAVEHLWAAAEAYEQLRAGMDDPDRREGLDRAHRVVPSLVSAMLANSRPAEELLGALQHGRARRLLDLLATRSGLPATPLDGAAVRALIAARGADEALVEVTAVRDGLLALVVTPQAVRSVHVPGDVDDLVRAQWGDSERRANETVRTVAGSAILAELAAGVEALLAPRTRILVVTDDLLANLPLHVVPVDGVAWGERRPYGRVPAAGVLLHTPADRAWRGAALVAGNSAGDLEGAAGECRDIAAMLGVPAVLGADCSLDTLRTGLVTDLDVVHLAVHGRADVRRGGRSSLLLASGPAGGVVWTPFEELAALPWRAQVIVFSGCSTAVGGPRDGVGLYGVAQAAAEAGATTVLASLWPVDDMAARQLMTTLYAALVRRRDAGEETADLRDLLRDATSAVSGGGGSPKRSSRDFGLPAEDLVLPPLPVAAASVEEAKQRGAFVVLGEPTVRLAAGAAAPIP</sequence>
<proteinExistence type="predicted"/>
<dbReference type="RefSeq" id="WP_227423898.1">
    <property type="nucleotide sequence ID" value="NZ_CP071868.1"/>
</dbReference>
<feature type="domain" description="CHAT" evidence="1">
    <location>
        <begin position="698"/>
        <end position="920"/>
    </location>
</feature>
<evidence type="ECO:0000313" key="3">
    <source>
        <dbReference type="Proteomes" id="UP000663937"/>
    </source>
</evidence>